<accession>A0ABR7PA91</accession>
<comment type="caution">
    <text evidence="1">The sequence shown here is derived from an EMBL/GenBank/DDBJ whole genome shotgun (WGS) entry which is preliminary data.</text>
</comment>
<keyword evidence="2" id="KW-1185">Reference proteome</keyword>
<protein>
    <submittedName>
        <fullName evidence="1">Lantibiotic ABC transporter</fullName>
    </submittedName>
</protein>
<gene>
    <name evidence="1" type="ORF">H8712_06755</name>
</gene>
<evidence type="ECO:0000313" key="1">
    <source>
        <dbReference type="EMBL" id="MBC8628317.1"/>
    </source>
</evidence>
<dbReference type="Proteomes" id="UP000661649">
    <property type="component" value="Unassembled WGS sequence"/>
</dbReference>
<dbReference type="RefSeq" id="WP_187558480.1">
    <property type="nucleotide sequence ID" value="NZ_JACRTP010000002.1"/>
</dbReference>
<dbReference type="EMBL" id="JACRTP010000002">
    <property type="protein sequence ID" value="MBC8628317.1"/>
    <property type="molecule type" value="Genomic_DNA"/>
</dbReference>
<proteinExistence type="predicted"/>
<sequence>MDGQMNLFANDAFSVIEGISTKDDELLKCFKSELQSVEYMTLKDLFSGFNMIKAITFSYDIGFINELMEHFDYGEVILGGNFLVQKDGKLNDLLAEVLTNAYEAGKAIQKYDKLANMLTDGDIEFKTPSFVLDHRKIYLLKSDNGRTRVIKASANLSKKAWNNDHIEHYEYDDSKECYEAYVKDFETAWDISQAITMDVISSKKTDNLVEENVILKGIKETGHAIVLQQPEGDISFDNIKYTIDHGAIKEKYQALLGDVKPKSKTGLFEIVPKTLEKMEYNQKKLLQKKMKTRNITERYPSLTLDLYHGEAFLNGKQLHLNPTDEEVKHDINEIIGIFHNFEQFVSSDIEKLKYTHYKLMNAIFCSPFHAKFRCASKIKGVSTDSLPLFALISSETSNSGKTFMIKAALKLMTGKELDGTKACDYSKDNIRETQLAVKGVPFFIDEIDNLYISRIKDIIKNPEKCEENQLEDMPMILFASNDVLKPDEPLRKRMIFFAMDGALPSTIDKTAYASRGKSIIRKLGTGFYREYLSKMMDKAKEELDFIIYSKEFPDDYYPKLLALSSEVIISIFEDYGYTLPSYIRKLTWNDDYSMDSNAGEIVHEIASFCKNNKKAYKLTKDRLLIECGIDKDSQRKINSWKNLLPAEMKAEILFTREYCKISIDRKVFEKRCGHKLSKFSLFGKE</sequence>
<name>A0ABR7PA91_9FIRM</name>
<organism evidence="1 2">
    <name type="scientific">Blautia stercoris</name>
    <dbReference type="NCBI Taxonomy" id="871664"/>
    <lineage>
        <taxon>Bacteria</taxon>
        <taxon>Bacillati</taxon>
        <taxon>Bacillota</taxon>
        <taxon>Clostridia</taxon>
        <taxon>Lachnospirales</taxon>
        <taxon>Lachnospiraceae</taxon>
        <taxon>Blautia</taxon>
    </lineage>
</organism>
<reference evidence="1 2" key="1">
    <citation type="submission" date="2020-08" db="EMBL/GenBank/DDBJ databases">
        <title>Genome public.</title>
        <authorList>
            <person name="Liu C."/>
            <person name="Sun Q."/>
        </authorList>
    </citation>
    <scope>NUCLEOTIDE SEQUENCE [LARGE SCALE GENOMIC DNA]</scope>
    <source>
        <strain evidence="1 2">3_YM_SP_D4_24.mj</strain>
    </source>
</reference>
<evidence type="ECO:0000313" key="2">
    <source>
        <dbReference type="Proteomes" id="UP000661649"/>
    </source>
</evidence>